<organism evidence="1 2">
    <name type="scientific">Caldinitratiruptor microaerophilus</name>
    <dbReference type="NCBI Taxonomy" id="671077"/>
    <lineage>
        <taxon>Bacteria</taxon>
        <taxon>Bacillati</taxon>
        <taxon>Bacillota</taxon>
        <taxon>Clostridia</taxon>
        <taxon>Eubacteriales</taxon>
        <taxon>Symbiobacteriaceae</taxon>
        <taxon>Caldinitratiruptor</taxon>
    </lineage>
</organism>
<accession>A0AA35G998</accession>
<dbReference type="KEGG" id="cmic:caldi_29710"/>
<evidence type="ECO:0000313" key="1">
    <source>
        <dbReference type="EMBL" id="BDG61881.1"/>
    </source>
</evidence>
<protein>
    <submittedName>
        <fullName evidence="1">Uncharacterized protein</fullName>
    </submittedName>
</protein>
<reference evidence="1" key="1">
    <citation type="submission" date="2022-03" db="EMBL/GenBank/DDBJ databases">
        <title>Complete genome sequence of Caldinitratiruptor microaerophilus.</title>
        <authorList>
            <person name="Mukaiyama R."/>
            <person name="Nishiyama T."/>
            <person name="Ueda K."/>
        </authorList>
    </citation>
    <scope>NUCLEOTIDE SEQUENCE</scope>
    <source>
        <strain evidence="1">JCM 16183</strain>
    </source>
</reference>
<proteinExistence type="predicted"/>
<dbReference type="Proteomes" id="UP001163687">
    <property type="component" value="Chromosome"/>
</dbReference>
<dbReference type="EMBL" id="AP025628">
    <property type="protein sequence ID" value="BDG61881.1"/>
    <property type="molecule type" value="Genomic_DNA"/>
</dbReference>
<dbReference type="AlphaFoldDB" id="A0AA35G998"/>
<keyword evidence="2" id="KW-1185">Reference proteome</keyword>
<evidence type="ECO:0000313" key="2">
    <source>
        <dbReference type="Proteomes" id="UP001163687"/>
    </source>
</evidence>
<sequence>MTVVRVDRGGHGIEVRDARGQVWGYLKPADVLGMVRRARREQP</sequence>
<name>A0AA35G998_9FIRM</name>
<gene>
    <name evidence="1" type="ORF">caldi_29710</name>
</gene>